<keyword evidence="3" id="KW-1185">Reference proteome</keyword>
<dbReference type="Pfam" id="PF10387">
    <property type="entry name" value="DUF2442"/>
    <property type="match status" value="1"/>
</dbReference>
<reference evidence="2 3" key="1">
    <citation type="submission" date="2019-01" db="EMBL/GenBank/DDBJ databases">
        <title>Genomic insights into the origins and evolution of symbiotic genes in the Phaseolus vulgaris microsymbionts.</title>
        <authorList>
            <person name="Tong W."/>
        </authorList>
    </citation>
    <scope>NUCLEOTIDE SEQUENCE [LARGE SCALE GENOMIC DNA]</scope>
    <source>
        <strain evidence="2 3">FH23</strain>
    </source>
</reference>
<evidence type="ECO:0000256" key="1">
    <source>
        <dbReference type="SAM" id="MobiDB-lite"/>
    </source>
</evidence>
<dbReference type="AlphaFoldDB" id="A0AAE5TVI3"/>
<name>A0AAE5TVI3_9HYPH</name>
<accession>A0AAE5TVI3</accession>
<dbReference type="KEGG" id="rad:CO657_11190"/>
<gene>
    <name evidence="2" type="ORF">CO657_11190</name>
</gene>
<dbReference type="RefSeq" id="WP_054185659.1">
    <property type="nucleotide sequence ID" value="NZ_CP034998.1"/>
</dbReference>
<dbReference type="Gene3D" id="3.30.2020.40">
    <property type="entry name" value="Uncharacterised protein PF10387, DUF2442"/>
    <property type="match status" value="1"/>
</dbReference>
<evidence type="ECO:0000313" key="3">
    <source>
        <dbReference type="Proteomes" id="UP000220927"/>
    </source>
</evidence>
<dbReference type="Proteomes" id="UP000220927">
    <property type="component" value="Chromosome"/>
</dbReference>
<feature type="region of interest" description="Disordered" evidence="1">
    <location>
        <begin position="173"/>
        <end position="192"/>
    </location>
</feature>
<dbReference type="EMBL" id="CP034998">
    <property type="protein sequence ID" value="QAS78597.1"/>
    <property type="molecule type" value="Genomic_DNA"/>
</dbReference>
<evidence type="ECO:0000313" key="2">
    <source>
        <dbReference type="EMBL" id="QAS78597.1"/>
    </source>
</evidence>
<protein>
    <submittedName>
        <fullName evidence="2">DUF2442 domain-containing protein</fullName>
    </submittedName>
</protein>
<dbReference type="InterPro" id="IPR018841">
    <property type="entry name" value="DUF2442"/>
</dbReference>
<sequence length="222" mass="23863">MAVVEFSNGSVFMVPARSLEGLAGASDREIAEVEFAGEAALHWRRLDVSHRIDLLMEGVFGTRVDPPDFVRNRGEAQGKTGEPPSSLWLGPVIEFLSNNLPGSRETGWEHDFITAYLIACEALVALGQADETAYGAVARDNPLLPAVLPRWDDLATAVVFLAAENGLITFLSDREGQSQRPGPKGENLHEPNLGMWAARSGRRSLAGRGPAGTCLVSLKKTG</sequence>
<organism evidence="2 3">
    <name type="scientific">Rhizobium acidisoli</name>
    <dbReference type="NCBI Taxonomy" id="1538158"/>
    <lineage>
        <taxon>Bacteria</taxon>
        <taxon>Pseudomonadati</taxon>
        <taxon>Pseudomonadota</taxon>
        <taxon>Alphaproteobacteria</taxon>
        <taxon>Hyphomicrobiales</taxon>
        <taxon>Rhizobiaceae</taxon>
        <taxon>Rhizobium/Agrobacterium group</taxon>
        <taxon>Rhizobium</taxon>
    </lineage>
</organism>
<proteinExistence type="predicted"/>